<keyword evidence="3" id="KW-0464">Manganese</keyword>
<evidence type="ECO:0000256" key="4">
    <source>
        <dbReference type="ARBA" id="ARBA00047391"/>
    </source>
</evidence>
<evidence type="ECO:0000256" key="2">
    <source>
        <dbReference type="ARBA" id="ARBA00022801"/>
    </source>
</evidence>
<evidence type="ECO:0000313" key="7">
    <source>
        <dbReference type="EMBL" id="MBU5675991.1"/>
    </source>
</evidence>
<sequence length="61" mass="6835">MLFRDGVHLSFDIDVLAPSLVPGTGTPEPNGFTLDEGKFTIEKLLKERFVTSMDFVELILH</sequence>
<name>A0ABS6G3Q2_9FIRM</name>
<organism evidence="7 8">
    <name type="scientific">Alkaliphilus flagellatus</name>
    <dbReference type="NCBI Taxonomy" id="2841507"/>
    <lineage>
        <taxon>Bacteria</taxon>
        <taxon>Bacillati</taxon>
        <taxon>Bacillota</taxon>
        <taxon>Clostridia</taxon>
        <taxon>Peptostreptococcales</taxon>
        <taxon>Natronincolaceae</taxon>
        <taxon>Alkaliphilus</taxon>
    </lineage>
</organism>
<gene>
    <name evidence="7" type="ORF">KQI88_06145</name>
</gene>
<dbReference type="RefSeq" id="WP_216415477.1">
    <property type="nucleotide sequence ID" value="NZ_JAHLQK010000002.1"/>
</dbReference>
<keyword evidence="8" id="KW-1185">Reference proteome</keyword>
<comment type="caution">
    <text evidence="7">The sequence shown here is derived from an EMBL/GenBank/DDBJ whole genome shotgun (WGS) entry which is preliminary data.</text>
</comment>
<dbReference type="EMBL" id="JAHLQK010000002">
    <property type="protein sequence ID" value="MBU5675991.1"/>
    <property type="molecule type" value="Genomic_DNA"/>
</dbReference>
<evidence type="ECO:0000313" key="8">
    <source>
        <dbReference type="Proteomes" id="UP000779508"/>
    </source>
</evidence>
<dbReference type="PANTHER" id="PTHR43782:SF3">
    <property type="entry name" value="ARGINASE"/>
    <property type="match status" value="1"/>
</dbReference>
<dbReference type="PROSITE" id="PS01053">
    <property type="entry name" value="ARGINASE_1"/>
    <property type="match status" value="1"/>
</dbReference>
<accession>A0ABS6G3Q2</accession>
<evidence type="ECO:0000256" key="6">
    <source>
        <dbReference type="RuleBase" id="RU003684"/>
    </source>
</evidence>
<dbReference type="Pfam" id="PF00491">
    <property type="entry name" value="Arginase"/>
    <property type="match status" value="1"/>
</dbReference>
<keyword evidence="2 6" id="KW-0378">Hydrolase</keyword>
<protein>
    <submittedName>
        <fullName evidence="7">Arginase family protein</fullName>
    </submittedName>
</protein>
<proteinExistence type="inferred from homology"/>
<dbReference type="Proteomes" id="UP000779508">
    <property type="component" value="Unassembled WGS sequence"/>
</dbReference>
<dbReference type="InterPro" id="IPR006035">
    <property type="entry name" value="Ureohydrolase"/>
</dbReference>
<evidence type="ECO:0000256" key="1">
    <source>
        <dbReference type="ARBA" id="ARBA00022723"/>
    </source>
</evidence>
<comment type="similarity">
    <text evidence="5 6">Belongs to the arginase family.</text>
</comment>
<comment type="catalytic activity">
    <reaction evidence="4">
        <text>L-arginine + H2O = urea + L-ornithine</text>
        <dbReference type="Rhea" id="RHEA:20569"/>
        <dbReference type="ChEBI" id="CHEBI:15377"/>
        <dbReference type="ChEBI" id="CHEBI:16199"/>
        <dbReference type="ChEBI" id="CHEBI:32682"/>
        <dbReference type="ChEBI" id="CHEBI:46911"/>
        <dbReference type="EC" id="3.5.3.1"/>
    </reaction>
</comment>
<evidence type="ECO:0000256" key="3">
    <source>
        <dbReference type="ARBA" id="ARBA00023211"/>
    </source>
</evidence>
<dbReference type="PANTHER" id="PTHR43782">
    <property type="entry name" value="ARGINASE"/>
    <property type="match status" value="1"/>
</dbReference>
<evidence type="ECO:0000256" key="5">
    <source>
        <dbReference type="PROSITE-ProRule" id="PRU00742"/>
    </source>
</evidence>
<keyword evidence="1" id="KW-0479">Metal-binding</keyword>
<dbReference type="PROSITE" id="PS51409">
    <property type="entry name" value="ARGINASE_2"/>
    <property type="match status" value="1"/>
</dbReference>
<reference evidence="7 8" key="1">
    <citation type="submission" date="2021-06" db="EMBL/GenBank/DDBJ databases">
        <authorList>
            <person name="Sun Q."/>
            <person name="Li D."/>
        </authorList>
    </citation>
    <scope>NUCLEOTIDE SEQUENCE [LARGE SCALE GENOMIC DNA]</scope>
    <source>
        <strain evidence="7 8">MSJ-5</strain>
    </source>
</reference>
<dbReference type="InterPro" id="IPR020855">
    <property type="entry name" value="Ureohydrolase_Mn_BS"/>
</dbReference>